<dbReference type="STRING" id="28066.RF819_00285"/>
<accession>A0A1T1AN23</accession>
<reference evidence="1 2" key="1">
    <citation type="submission" date="2017-01" db="EMBL/GenBank/DDBJ databases">
        <title>Genome sequencing of Rhodoferax fermentans JCM 7819.</title>
        <authorList>
            <person name="Kim Y.J."/>
            <person name="Farh M.E.-A."/>
            <person name="Yang D.-C."/>
        </authorList>
    </citation>
    <scope>NUCLEOTIDE SEQUENCE [LARGE SCALE GENOMIC DNA]</scope>
    <source>
        <strain evidence="1 2">JCM 7819</strain>
    </source>
</reference>
<dbReference type="InterPro" id="IPR053841">
    <property type="entry name" value="MksE"/>
</dbReference>
<dbReference type="OrthoDB" id="8565179at2"/>
<sequence length="215" mass="24546">MRSQTLRSLLDGQYICEFAFPVEFAYLTDDDHAAWVNEWLSALDMRLARVCDDGAFFMAPMEMQPSDTAKIRDEFLRFRDNYGPFVRMLQMIRSAKDDFTLQPGEYLQHAELVQSINESASLSDQLRALIGTIRDTEARYTNAELVKRLLEHLRKDGYLVLVNEATEMYRSTGKITQLTQVLTFLAENTEIGTGETSETEVAETDDLFDQVSSLG</sequence>
<gene>
    <name evidence="1" type="ORF">RF819_00285</name>
</gene>
<proteinExistence type="predicted"/>
<dbReference type="Proteomes" id="UP000190750">
    <property type="component" value="Unassembled WGS sequence"/>
</dbReference>
<name>A0A1T1AN23_RHOFE</name>
<evidence type="ECO:0000313" key="2">
    <source>
        <dbReference type="Proteomes" id="UP000190750"/>
    </source>
</evidence>
<comment type="caution">
    <text evidence="1">The sequence shown here is derived from an EMBL/GenBank/DDBJ whole genome shotgun (WGS) entry which is preliminary data.</text>
</comment>
<dbReference type="Pfam" id="PF21980">
    <property type="entry name" value="MksE"/>
    <property type="match status" value="1"/>
</dbReference>
<evidence type="ECO:0000313" key="1">
    <source>
        <dbReference type="EMBL" id="OOV05353.1"/>
    </source>
</evidence>
<keyword evidence="2" id="KW-1185">Reference proteome</keyword>
<protein>
    <submittedName>
        <fullName evidence="1">Uncharacterized protein</fullName>
    </submittedName>
</protein>
<dbReference type="RefSeq" id="WP_143541537.1">
    <property type="nucleotide sequence ID" value="NZ_MTJN01000002.1"/>
</dbReference>
<organism evidence="1 2">
    <name type="scientific">Rhodoferax fermentans</name>
    <dbReference type="NCBI Taxonomy" id="28066"/>
    <lineage>
        <taxon>Bacteria</taxon>
        <taxon>Pseudomonadati</taxon>
        <taxon>Pseudomonadota</taxon>
        <taxon>Betaproteobacteria</taxon>
        <taxon>Burkholderiales</taxon>
        <taxon>Comamonadaceae</taxon>
        <taxon>Rhodoferax</taxon>
    </lineage>
</organism>
<dbReference type="EMBL" id="MTJN01000002">
    <property type="protein sequence ID" value="OOV05353.1"/>
    <property type="molecule type" value="Genomic_DNA"/>
</dbReference>
<dbReference type="AlphaFoldDB" id="A0A1T1AN23"/>